<dbReference type="GO" id="GO:0140082">
    <property type="term" value="F:SUMO-ubiquitin ligase activity"/>
    <property type="evidence" value="ECO:0007669"/>
    <property type="project" value="TreeGrafter"/>
</dbReference>
<evidence type="ECO:0000256" key="1">
    <source>
        <dbReference type="ARBA" id="ARBA00022723"/>
    </source>
</evidence>
<evidence type="ECO:0000256" key="4">
    <source>
        <dbReference type="PROSITE-ProRule" id="PRU00175"/>
    </source>
</evidence>
<dbReference type="PANTHER" id="PTHR47094">
    <property type="entry name" value="ELFLESS, ISOFORM B"/>
    <property type="match status" value="1"/>
</dbReference>
<dbReference type="GO" id="GO:0061630">
    <property type="term" value="F:ubiquitin protein ligase activity"/>
    <property type="evidence" value="ECO:0007669"/>
    <property type="project" value="InterPro"/>
</dbReference>
<dbReference type="GO" id="GO:0032183">
    <property type="term" value="F:SUMO binding"/>
    <property type="evidence" value="ECO:0007669"/>
    <property type="project" value="TreeGrafter"/>
</dbReference>
<feature type="compositionally biased region" description="Acidic residues" evidence="5">
    <location>
        <begin position="113"/>
        <end position="127"/>
    </location>
</feature>
<keyword evidence="1" id="KW-0479">Metal-binding</keyword>
<feature type="compositionally biased region" description="Basic and acidic residues" evidence="5">
    <location>
        <begin position="102"/>
        <end position="112"/>
    </location>
</feature>
<dbReference type="InterPro" id="IPR013083">
    <property type="entry name" value="Znf_RING/FYVE/PHD"/>
</dbReference>
<dbReference type="PANTHER" id="PTHR47094:SF1">
    <property type="entry name" value="RING-TYPE E3 UBIQUITIN TRANSFERASE"/>
    <property type="match status" value="1"/>
</dbReference>
<feature type="region of interest" description="Disordered" evidence="5">
    <location>
        <begin position="1"/>
        <end position="189"/>
    </location>
</feature>
<dbReference type="GO" id="GO:0016567">
    <property type="term" value="P:protein ubiquitination"/>
    <property type="evidence" value="ECO:0007669"/>
    <property type="project" value="UniProtKB-UniPathway"/>
</dbReference>
<evidence type="ECO:0000313" key="7">
    <source>
        <dbReference type="EMBL" id="GBE90083.1"/>
    </source>
</evidence>
<comment type="caution">
    <text evidence="7">The sequence shown here is derived from an EMBL/GenBank/DDBJ whole genome shotgun (WGS) entry which is preliminary data.</text>
</comment>
<dbReference type="InterPro" id="IPR001841">
    <property type="entry name" value="Znf_RING"/>
</dbReference>
<dbReference type="Pfam" id="PF00097">
    <property type="entry name" value="zf-C3HC4"/>
    <property type="match status" value="1"/>
</dbReference>
<evidence type="ECO:0000256" key="3">
    <source>
        <dbReference type="ARBA" id="ARBA00022833"/>
    </source>
</evidence>
<dbReference type="STRING" id="139825.A0A401H6S4"/>
<name>A0A401H6S4_9APHY</name>
<feature type="compositionally biased region" description="Low complexity" evidence="5">
    <location>
        <begin position="202"/>
        <end position="219"/>
    </location>
</feature>
<gene>
    <name evidence="7" type="ORF">SCP_1801050</name>
</gene>
<evidence type="ECO:0000259" key="6">
    <source>
        <dbReference type="PROSITE" id="PS50089"/>
    </source>
</evidence>
<feature type="domain" description="RING-type" evidence="6">
    <location>
        <begin position="260"/>
        <end position="313"/>
    </location>
</feature>
<dbReference type="UniPathway" id="UPA00143"/>
<dbReference type="GO" id="GO:0006511">
    <property type="term" value="P:ubiquitin-dependent protein catabolic process"/>
    <property type="evidence" value="ECO:0007669"/>
    <property type="project" value="TreeGrafter"/>
</dbReference>
<feature type="region of interest" description="Disordered" evidence="5">
    <location>
        <begin position="202"/>
        <end position="222"/>
    </location>
</feature>
<dbReference type="InterPro" id="IPR049627">
    <property type="entry name" value="SLX8"/>
</dbReference>
<dbReference type="InParanoid" id="A0A401H6S4"/>
<evidence type="ECO:0000313" key="8">
    <source>
        <dbReference type="Proteomes" id="UP000287166"/>
    </source>
</evidence>
<feature type="compositionally biased region" description="Polar residues" evidence="5">
    <location>
        <begin position="139"/>
        <end position="151"/>
    </location>
</feature>
<proteinExistence type="predicted"/>
<dbReference type="SUPFAM" id="SSF57850">
    <property type="entry name" value="RING/U-box"/>
    <property type="match status" value="1"/>
</dbReference>
<dbReference type="Gene3D" id="3.30.40.10">
    <property type="entry name" value="Zinc/RING finger domain, C3HC4 (zinc finger)"/>
    <property type="match status" value="1"/>
</dbReference>
<accession>A0A401H6S4</accession>
<protein>
    <recommendedName>
        <fullName evidence="6">RING-type domain-containing protein</fullName>
    </recommendedName>
</protein>
<dbReference type="EMBL" id="BFAD01000018">
    <property type="protein sequence ID" value="GBE90083.1"/>
    <property type="molecule type" value="Genomic_DNA"/>
</dbReference>
<dbReference type="PROSITE" id="PS50089">
    <property type="entry name" value="ZF_RING_2"/>
    <property type="match status" value="1"/>
</dbReference>
<evidence type="ECO:0000256" key="5">
    <source>
        <dbReference type="SAM" id="MobiDB-lite"/>
    </source>
</evidence>
<dbReference type="SMART" id="SM00184">
    <property type="entry name" value="RING"/>
    <property type="match status" value="1"/>
</dbReference>
<keyword evidence="2 4" id="KW-0863">Zinc-finger</keyword>
<dbReference type="InterPro" id="IPR018957">
    <property type="entry name" value="Znf_C3HC4_RING-type"/>
</dbReference>
<evidence type="ECO:0000256" key="2">
    <source>
        <dbReference type="ARBA" id="ARBA00022771"/>
    </source>
</evidence>
<keyword evidence="3" id="KW-0862">Zinc</keyword>
<feature type="compositionally biased region" description="Basic and acidic residues" evidence="5">
    <location>
        <begin position="33"/>
        <end position="54"/>
    </location>
</feature>
<dbReference type="AlphaFoldDB" id="A0A401H6S4"/>
<dbReference type="RefSeq" id="XP_027620996.1">
    <property type="nucleotide sequence ID" value="XM_027765195.1"/>
</dbReference>
<sequence>MQAESSTSTMSTAQSGADRGSGVLAGSEDAPEELQRKDIHNVHRDLGKRPRTEEQITETSGDSFANVEGPSRKRQRTVVAEGSSETAVHPEFLPSPPLELNLHMEEQDKRSEIDEDDEDADGDESLVESELQGFLLPGSGSQESLISTSTIRGVPIEARVEPEAASGDSSAAGSSCSQSPAPASHAEPIKQGEVIDVDAMPSTSYASSSSSDPIASTSAQLPQPVASSSRLSAFPSFSSVVTAPPQTEVPTIEPLSEYTCPICFSPPTYATLTPCGHVCCGECLFAAVKTTMQRATYSGVLGERTTARCPVCRAAIPGWDGKGGGVIGLKPRAVFSL</sequence>
<organism evidence="7 8">
    <name type="scientific">Sparassis crispa</name>
    <dbReference type="NCBI Taxonomy" id="139825"/>
    <lineage>
        <taxon>Eukaryota</taxon>
        <taxon>Fungi</taxon>
        <taxon>Dikarya</taxon>
        <taxon>Basidiomycota</taxon>
        <taxon>Agaricomycotina</taxon>
        <taxon>Agaricomycetes</taxon>
        <taxon>Polyporales</taxon>
        <taxon>Sparassidaceae</taxon>
        <taxon>Sparassis</taxon>
    </lineage>
</organism>
<feature type="compositionally biased region" description="Polar residues" evidence="5">
    <location>
        <begin position="1"/>
        <end position="15"/>
    </location>
</feature>
<dbReference type="GeneID" id="38787000"/>
<keyword evidence="8" id="KW-1185">Reference proteome</keyword>
<dbReference type="Proteomes" id="UP000287166">
    <property type="component" value="Unassembled WGS sequence"/>
</dbReference>
<dbReference type="GO" id="GO:0033768">
    <property type="term" value="C:SUMO-targeted ubiquitin ligase complex"/>
    <property type="evidence" value="ECO:0007669"/>
    <property type="project" value="TreeGrafter"/>
</dbReference>
<feature type="compositionally biased region" description="Low complexity" evidence="5">
    <location>
        <begin position="164"/>
        <end position="186"/>
    </location>
</feature>
<dbReference type="GO" id="GO:0008270">
    <property type="term" value="F:zinc ion binding"/>
    <property type="evidence" value="ECO:0007669"/>
    <property type="project" value="UniProtKB-KW"/>
</dbReference>
<dbReference type="OrthoDB" id="6270329at2759"/>
<reference evidence="7 8" key="1">
    <citation type="journal article" date="2018" name="Sci. Rep.">
        <title>Genome sequence of the cauliflower mushroom Sparassis crispa (Hanabiratake) and its association with beneficial usage.</title>
        <authorList>
            <person name="Kiyama R."/>
            <person name="Furutani Y."/>
            <person name="Kawaguchi K."/>
            <person name="Nakanishi T."/>
        </authorList>
    </citation>
    <scope>NUCLEOTIDE SEQUENCE [LARGE SCALE GENOMIC DNA]</scope>
</reference>